<evidence type="ECO:0000313" key="1">
    <source>
        <dbReference type="EMBL" id="MDH5160394.1"/>
    </source>
</evidence>
<evidence type="ECO:0000313" key="3">
    <source>
        <dbReference type="Proteomes" id="UP000189761"/>
    </source>
</evidence>
<dbReference type="EMBL" id="MTLA01000386">
    <property type="protein sequence ID" value="OOP66043.1"/>
    <property type="molecule type" value="Genomic_DNA"/>
</dbReference>
<dbReference type="EMBL" id="JAROYP010000002">
    <property type="protein sequence ID" value="MDH5160394.1"/>
    <property type="molecule type" value="Genomic_DNA"/>
</dbReference>
<dbReference type="Proteomes" id="UP000189761">
    <property type="component" value="Unassembled WGS sequence"/>
</dbReference>
<dbReference type="Gene3D" id="3.30.1380.20">
    <property type="entry name" value="Trafficking protein particle complex subunit 3"/>
    <property type="match status" value="1"/>
</dbReference>
<organism evidence="2 3">
    <name type="scientific">Heyndrickxia oleronia</name>
    <dbReference type="NCBI Taxonomy" id="38875"/>
    <lineage>
        <taxon>Bacteria</taxon>
        <taxon>Bacillati</taxon>
        <taxon>Bacillota</taxon>
        <taxon>Bacilli</taxon>
        <taxon>Bacillales</taxon>
        <taxon>Bacillaceae</taxon>
        <taxon>Heyndrickxia</taxon>
    </lineage>
</organism>
<dbReference type="RefSeq" id="WP_058006619.1">
    <property type="nucleotide sequence ID" value="NZ_CP065424.1"/>
</dbReference>
<keyword evidence="3" id="KW-1185">Reference proteome</keyword>
<sequence>MNTENLDLSVPAFGYELIRDILIPDILGKETPEILYWSGKHLARKFPLVSMDEIISFFEEAGWGSLHLIKEDKKGMELELTSSIISRQFDLKTESCFKLEAGFIAEQIQTQRKLRTEAYEEIIKRHRKIKLIVRWDVKDTDI</sequence>
<dbReference type="Pfam" id="PF10702">
    <property type="entry name" value="DUF2507"/>
    <property type="match status" value="1"/>
</dbReference>
<dbReference type="SUPFAM" id="SSF111126">
    <property type="entry name" value="Ligand-binding domain in the NO signalling and Golgi transport"/>
    <property type="match status" value="1"/>
</dbReference>
<proteinExistence type="predicted"/>
<gene>
    <name evidence="2" type="ORF">BWZ43_23065</name>
    <name evidence="1" type="ORF">P5X88_05555</name>
</gene>
<protein>
    <submittedName>
        <fullName evidence="1">YslB family protein</fullName>
    </submittedName>
</protein>
<reference evidence="2 3" key="1">
    <citation type="submission" date="2017-01" db="EMBL/GenBank/DDBJ databases">
        <title>Draft genome sequence of Bacillus oleronius.</title>
        <authorList>
            <person name="Allam M."/>
        </authorList>
    </citation>
    <scope>NUCLEOTIDE SEQUENCE [LARGE SCALE GENOMIC DNA]</scope>
    <source>
        <strain evidence="2 3">DSM 9356</strain>
    </source>
</reference>
<dbReference type="InterPro" id="IPR024096">
    <property type="entry name" value="NO_sig/Golgi_transp_ligand-bd"/>
</dbReference>
<dbReference type="AlphaFoldDB" id="A0A8E2I718"/>
<comment type="caution">
    <text evidence="2">The sequence shown here is derived from an EMBL/GenBank/DDBJ whole genome shotgun (WGS) entry which is preliminary data.</text>
</comment>
<dbReference type="Proteomes" id="UP001159179">
    <property type="component" value="Unassembled WGS sequence"/>
</dbReference>
<name>A0A8E2I718_9BACI</name>
<dbReference type="InterPro" id="IPR019642">
    <property type="entry name" value="DUF2507"/>
</dbReference>
<evidence type="ECO:0000313" key="2">
    <source>
        <dbReference type="EMBL" id="OOP66043.1"/>
    </source>
</evidence>
<reference evidence="1" key="2">
    <citation type="submission" date="2023-03" db="EMBL/GenBank/DDBJ databases">
        <title>Bacterial isolates from washroom surfaces on a university campus.</title>
        <authorList>
            <person name="Holman D.B."/>
            <person name="Gzyl K.E."/>
            <person name="Taheri A.E."/>
        </authorList>
    </citation>
    <scope>NUCLEOTIDE SEQUENCE</scope>
    <source>
        <strain evidence="1">RD03</strain>
    </source>
</reference>
<accession>A0A8E2I718</accession>